<feature type="region of interest" description="Disordered" evidence="1">
    <location>
        <begin position="56"/>
        <end position="140"/>
    </location>
</feature>
<organism evidence="2">
    <name type="scientific">Pycnococcus provasolii</name>
    <dbReference type="NCBI Taxonomy" id="41880"/>
    <lineage>
        <taxon>Eukaryota</taxon>
        <taxon>Viridiplantae</taxon>
        <taxon>Chlorophyta</taxon>
        <taxon>Pseudoscourfieldiophyceae</taxon>
        <taxon>Pseudoscourfieldiales</taxon>
        <taxon>Pycnococcaceae</taxon>
        <taxon>Pycnococcus</taxon>
    </lineage>
</organism>
<evidence type="ECO:0000313" key="2">
    <source>
        <dbReference type="EMBL" id="CAD8217507.1"/>
    </source>
</evidence>
<evidence type="ECO:0000256" key="1">
    <source>
        <dbReference type="SAM" id="MobiDB-lite"/>
    </source>
</evidence>
<proteinExistence type="predicted"/>
<accession>A0A7R9SXF8</accession>
<dbReference type="AlphaFoldDB" id="A0A7R9SXF8"/>
<feature type="compositionally biased region" description="Pro residues" evidence="1">
    <location>
        <begin position="91"/>
        <end position="103"/>
    </location>
</feature>
<protein>
    <submittedName>
        <fullName evidence="2">Uncharacterized protein</fullName>
    </submittedName>
</protein>
<feature type="compositionally biased region" description="Polar residues" evidence="1">
    <location>
        <begin position="78"/>
        <end position="90"/>
    </location>
</feature>
<sequence>MSSSSPQHVATIAPPHENFDSKAKAETAESDSAADVREGMLTLETTTQAEQRIESATVAMQPPEPPPLLIPAEDLEMTMQTEQKIESVTISPPPTESSPQPPPPEERATPRPASPFLAGDVSTGPQATVGNSPNWLEESS</sequence>
<name>A0A7R9SXF8_9CHLO</name>
<feature type="compositionally biased region" description="Polar residues" evidence="1">
    <location>
        <begin position="123"/>
        <end position="140"/>
    </location>
</feature>
<feature type="compositionally biased region" description="Basic and acidic residues" evidence="1">
    <location>
        <begin position="17"/>
        <end position="27"/>
    </location>
</feature>
<gene>
    <name evidence="2" type="ORF">PPRO1472_LOCUS949</name>
</gene>
<feature type="region of interest" description="Disordered" evidence="1">
    <location>
        <begin position="1"/>
        <end position="41"/>
    </location>
</feature>
<dbReference type="EMBL" id="HBDW01001397">
    <property type="protein sequence ID" value="CAD8217507.1"/>
    <property type="molecule type" value="Transcribed_RNA"/>
</dbReference>
<reference evidence="2" key="1">
    <citation type="submission" date="2021-01" db="EMBL/GenBank/DDBJ databases">
        <authorList>
            <person name="Corre E."/>
            <person name="Pelletier E."/>
            <person name="Niang G."/>
            <person name="Scheremetjew M."/>
            <person name="Finn R."/>
            <person name="Kale V."/>
            <person name="Holt S."/>
            <person name="Cochrane G."/>
            <person name="Meng A."/>
            <person name="Brown T."/>
            <person name="Cohen L."/>
        </authorList>
    </citation>
    <scope>NUCLEOTIDE SEQUENCE</scope>
    <source>
        <strain evidence="2">RCC251</strain>
    </source>
</reference>